<dbReference type="GO" id="GO:0008320">
    <property type="term" value="F:protein transmembrane transporter activity"/>
    <property type="evidence" value="ECO:0007669"/>
    <property type="project" value="TreeGrafter"/>
</dbReference>
<dbReference type="InterPro" id="IPR005565">
    <property type="entry name" value="Hemolysn_activator_HlyB_C"/>
</dbReference>
<dbReference type="PANTHER" id="PTHR34597">
    <property type="entry name" value="SLR1661 PROTEIN"/>
    <property type="match status" value="1"/>
</dbReference>
<dbReference type="GO" id="GO:0098046">
    <property type="term" value="C:type V protein secretion system complex"/>
    <property type="evidence" value="ECO:0007669"/>
    <property type="project" value="TreeGrafter"/>
</dbReference>
<dbReference type="Pfam" id="PF03865">
    <property type="entry name" value="ShlB"/>
    <property type="match status" value="1"/>
</dbReference>
<dbReference type="InterPro" id="IPR051544">
    <property type="entry name" value="TPS_OM_transporter"/>
</dbReference>
<protein>
    <submittedName>
        <fullName evidence="2">Hemin-binding protein</fullName>
    </submittedName>
</protein>
<evidence type="ECO:0000313" key="3">
    <source>
        <dbReference type="Proteomes" id="UP000596063"/>
    </source>
</evidence>
<feature type="domain" description="Haemolysin activator HlyB C-terminal" evidence="1">
    <location>
        <begin position="375"/>
        <end position="513"/>
    </location>
</feature>
<evidence type="ECO:0000313" key="2">
    <source>
        <dbReference type="EMBL" id="QQD16975.1"/>
    </source>
</evidence>
<dbReference type="AlphaFoldDB" id="A0A7T4QY71"/>
<dbReference type="PANTHER" id="PTHR34597:SF1">
    <property type="entry name" value="HEME_HEMOPEXIN TRANSPORTER PROTEIN HUXB"/>
    <property type="match status" value="1"/>
</dbReference>
<keyword evidence="3" id="KW-1185">Reference proteome</keyword>
<accession>A0A7T4QY71</accession>
<reference evidence="2 3" key="1">
    <citation type="submission" date="2020-12" db="EMBL/GenBank/DDBJ databases">
        <authorList>
            <person name="Shan Y."/>
        </authorList>
    </citation>
    <scope>NUCLEOTIDE SEQUENCE [LARGE SCALE GENOMIC DNA]</scope>
    <source>
        <strain evidence="3">csc3.9</strain>
    </source>
</reference>
<evidence type="ECO:0000259" key="1">
    <source>
        <dbReference type="Pfam" id="PF03865"/>
    </source>
</evidence>
<dbReference type="RefSeq" id="WP_198568477.1">
    <property type="nucleotide sequence ID" value="NZ_CP066167.1"/>
</dbReference>
<dbReference type="GO" id="GO:0046819">
    <property type="term" value="P:protein secretion by the type V secretion system"/>
    <property type="evidence" value="ECO:0007669"/>
    <property type="project" value="TreeGrafter"/>
</dbReference>
<dbReference type="Proteomes" id="UP000596063">
    <property type="component" value="Chromosome"/>
</dbReference>
<organism evidence="2 3">
    <name type="scientific">Spongiibacter nanhainus</name>
    <dbReference type="NCBI Taxonomy" id="2794344"/>
    <lineage>
        <taxon>Bacteria</taxon>
        <taxon>Pseudomonadati</taxon>
        <taxon>Pseudomonadota</taxon>
        <taxon>Gammaproteobacteria</taxon>
        <taxon>Cellvibrionales</taxon>
        <taxon>Spongiibacteraceae</taxon>
        <taxon>Spongiibacter</taxon>
    </lineage>
</organism>
<dbReference type="EMBL" id="CP066167">
    <property type="protein sequence ID" value="QQD16975.1"/>
    <property type="molecule type" value="Genomic_DNA"/>
</dbReference>
<dbReference type="KEGG" id="snan:I6N98_11350"/>
<gene>
    <name evidence="2" type="ORF">I6N98_11350</name>
</gene>
<proteinExistence type="predicted"/>
<sequence length="573" mass="62976">MAIDLPPVLPPVLADQAQVEALQSNSGQPIIESVADTPLKIFGNRHLSEEDVRTIVSGAATPSDAIISLTRRYYESGNLLMKVHYIRSIDAILVFVDQLTLTEVKGDPQAAAHFRDLEGDNDLTISEFDRERVLADLQATRAGYEYSISYEEGANNNVAMVFNRSDKADAKLTEFVVEANNKGSRFLGRYFGLAGVNHSFKDGTKVAAAYQTAFTDLGESRDGEELNQYSLSVDKPFTTGLYGVDLGYIEYERKLKVNSQNSTSGAGLTDLLGDLPLLGDVCGLLGLCGGTGNPESLGLDAEITQFALRGEQVLFSTPWQRITLNQRLELVDSTIEVQGASDKLLEEEYQVAELGAKYSRTSYQDQDSAPSQFSASLKLRAGFGDGGTLDDYPAFRAAYQAQFPGEPVPEVVAQARTAEFIALRPEANYQLKVADNLAWVSTAKAQFADEQVPQQQQFILGGMDTLSAYLPGILVGDEGYFADTRLESRYTWNDFIVVPSVFVEYGGAWYNNAGSPQGDEQTIGDAGLRLKVNYKSFLYTEIVAARPVYDDVADDDRLDDLEADFYWRIRATF</sequence>
<name>A0A7T4QY71_9GAMM</name>
<dbReference type="Gene3D" id="2.40.160.50">
    <property type="entry name" value="membrane protein fhac: a member of the omp85/tpsb transporter family"/>
    <property type="match status" value="1"/>
</dbReference>